<dbReference type="OrthoDB" id="5298774at2"/>
<keyword evidence="2" id="KW-1003">Cell membrane</keyword>
<dbReference type="Proteomes" id="UP000194151">
    <property type="component" value="Chromosome"/>
</dbReference>
<dbReference type="InterPro" id="IPR013611">
    <property type="entry name" value="Transp-assoc_OB_typ2"/>
</dbReference>
<dbReference type="InterPro" id="IPR003593">
    <property type="entry name" value="AAA+_ATPase"/>
</dbReference>
<feature type="domain" description="ABC transporter" evidence="5">
    <location>
        <begin position="4"/>
        <end position="234"/>
    </location>
</feature>
<evidence type="ECO:0000256" key="2">
    <source>
        <dbReference type="ARBA" id="ARBA00022475"/>
    </source>
</evidence>
<evidence type="ECO:0000256" key="1">
    <source>
        <dbReference type="ARBA" id="ARBA00022448"/>
    </source>
</evidence>
<dbReference type="InterPro" id="IPR008995">
    <property type="entry name" value="Mo/tungstate-bd_C_term_dom"/>
</dbReference>
<keyword evidence="2" id="KW-0472">Membrane</keyword>
<keyword evidence="7" id="KW-1185">Reference proteome</keyword>
<dbReference type="Pfam" id="PF08402">
    <property type="entry name" value="TOBE_2"/>
    <property type="match status" value="1"/>
</dbReference>
<dbReference type="GO" id="GO:0005524">
    <property type="term" value="F:ATP binding"/>
    <property type="evidence" value="ECO:0007669"/>
    <property type="project" value="UniProtKB-KW"/>
</dbReference>
<dbReference type="RefSeq" id="WP_086067456.1">
    <property type="nucleotide sequence ID" value="NZ_CP021108.1"/>
</dbReference>
<reference evidence="6 7" key="1">
    <citation type="submission" date="2017-05" db="EMBL/GenBank/DDBJ databases">
        <title>Complete and WGS of Bordetella genogroups.</title>
        <authorList>
            <person name="Spilker T."/>
            <person name="LiPuma J."/>
        </authorList>
    </citation>
    <scope>NUCLEOTIDE SEQUENCE [LARGE SCALE GENOMIC DNA]</scope>
    <source>
        <strain evidence="6 7">AU19157</strain>
    </source>
</reference>
<accession>A0A1W6YSR2</accession>
<dbReference type="Gene3D" id="3.40.50.300">
    <property type="entry name" value="P-loop containing nucleotide triphosphate hydrolases"/>
    <property type="match status" value="1"/>
</dbReference>
<dbReference type="PROSITE" id="PS00211">
    <property type="entry name" value="ABC_TRANSPORTER_1"/>
    <property type="match status" value="1"/>
</dbReference>
<sequence length="358" mass="39800">MSFLRLEELSKDYGDLRVVQDLDLAVEQGEFVSLLGPSGCGKTTTLQMIAGFAEVTRGRVVLDGRDITHAAPNTRGLGIVFQTYALFPHLTVADNVEFGLSMRKVARAERRERTREALALVKLDQHGDRYPRELSGGQRQRVALARALVIRPPVLLLDEPLSNLDAKLREDMQFELRAIQRKTGTTTLMVTHDQAEALSISDRVVVMQEGRATQIDRPYRMYEHPGSEFISRFVGKTNFLPGTVTRAGTRAEVRSGELCLDVDGQGLRQGDAVRVCLRPEKLLPVAAGQGRLTGTVTTRYFLGSQWMYELDTPLGALTVLTPNDGRAPHEDGDRVGVDWQPDVVRVLPDAAQRQEDLR</sequence>
<dbReference type="Gene3D" id="2.40.50.140">
    <property type="entry name" value="Nucleic acid-binding proteins"/>
    <property type="match status" value="1"/>
</dbReference>
<dbReference type="STRING" id="1416806.CAL12_27155"/>
<dbReference type="EMBL" id="CP021108">
    <property type="protein sequence ID" value="ARP84132.1"/>
    <property type="molecule type" value="Genomic_DNA"/>
</dbReference>
<dbReference type="PANTHER" id="PTHR42781:SF4">
    <property type="entry name" value="SPERMIDINE_PUTRESCINE IMPORT ATP-BINDING PROTEIN POTA"/>
    <property type="match status" value="1"/>
</dbReference>
<dbReference type="Pfam" id="PF00005">
    <property type="entry name" value="ABC_tran"/>
    <property type="match status" value="1"/>
</dbReference>
<protein>
    <submittedName>
        <fullName evidence="6">Fe3+/spermidine/putrescine ABC transporter ATP-binding protein</fullName>
    </submittedName>
</protein>
<dbReference type="GO" id="GO:0043190">
    <property type="term" value="C:ATP-binding cassette (ABC) transporter complex"/>
    <property type="evidence" value="ECO:0007669"/>
    <property type="project" value="InterPro"/>
</dbReference>
<dbReference type="PROSITE" id="PS50893">
    <property type="entry name" value="ABC_TRANSPORTER_2"/>
    <property type="match status" value="1"/>
</dbReference>
<dbReference type="FunFam" id="3.40.50.300:FF:000425">
    <property type="entry name" value="Probable ABC transporter, ATP-binding subunit"/>
    <property type="match status" value="1"/>
</dbReference>
<dbReference type="SMART" id="SM00382">
    <property type="entry name" value="AAA"/>
    <property type="match status" value="1"/>
</dbReference>
<dbReference type="GO" id="GO:0015697">
    <property type="term" value="P:quaternary ammonium group transport"/>
    <property type="evidence" value="ECO:0007669"/>
    <property type="project" value="UniProtKB-ARBA"/>
</dbReference>
<evidence type="ECO:0000259" key="5">
    <source>
        <dbReference type="PROSITE" id="PS50893"/>
    </source>
</evidence>
<dbReference type="SUPFAM" id="SSF50331">
    <property type="entry name" value="MOP-like"/>
    <property type="match status" value="1"/>
</dbReference>
<keyword evidence="1" id="KW-0813">Transport</keyword>
<dbReference type="GO" id="GO:0016887">
    <property type="term" value="F:ATP hydrolysis activity"/>
    <property type="evidence" value="ECO:0007669"/>
    <property type="project" value="InterPro"/>
</dbReference>
<dbReference type="InterPro" id="IPR012340">
    <property type="entry name" value="NA-bd_OB-fold"/>
</dbReference>
<dbReference type="InterPro" id="IPR017871">
    <property type="entry name" value="ABC_transporter-like_CS"/>
</dbReference>
<dbReference type="Gene3D" id="2.40.50.100">
    <property type="match status" value="1"/>
</dbReference>
<evidence type="ECO:0000256" key="3">
    <source>
        <dbReference type="ARBA" id="ARBA00022741"/>
    </source>
</evidence>
<dbReference type="PANTHER" id="PTHR42781">
    <property type="entry name" value="SPERMIDINE/PUTRESCINE IMPORT ATP-BINDING PROTEIN POTA"/>
    <property type="match status" value="1"/>
</dbReference>
<keyword evidence="3" id="KW-0547">Nucleotide-binding</keyword>
<dbReference type="InterPro" id="IPR050093">
    <property type="entry name" value="ABC_SmlMolc_Importer"/>
</dbReference>
<evidence type="ECO:0000313" key="6">
    <source>
        <dbReference type="EMBL" id="ARP84132.1"/>
    </source>
</evidence>
<dbReference type="AlphaFoldDB" id="A0A1W6YSR2"/>
<dbReference type="InterPro" id="IPR003439">
    <property type="entry name" value="ABC_transporter-like_ATP-bd"/>
</dbReference>
<dbReference type="SUPFAM" id="SSF52540">
    <property type="entry name" value="P-loop containing nucleoside triphosphate hydrolases"/>
    <property type="match status" value="1"/>
</dbReference>
<evidence type="ECO:0000256" key="4">
    <source>
        <dbReference type="ARBA" id="ARBA00022840"/>
    </source>
</evidence>
<dbReference type="KEGG" id="bgv:CAL12_27155"/>
<keyword evidence="4 6" id="KW-0067">ATP-binding</keyword>
<evidence type="ECO:0000313" key="7">
    <source>
        <dbReference type="Proteomes" id="UP000194151"/>
    </source>
</evidence>
<proteinExistence type="predicted"/>
<gene>
    <name evidence="6" type="ORF">CAL12_27155</name>
</gene>
<organism evidence="6 7">
    <name type="scientific">Bordetella genomosp. 8</name>
    <dbReference type="NCBI Taxonomy" id="1416806"/>
    <lineage>
        <taxon>Bacteria</taxon>
        <taxon>Pseudomonadati</taxon>
        <taxon>Pseudomonadota</taxon>
        <taxon>Betaproteobacteria</taxon>
        <taxon>Burkholderiales</taxon>
        <taxon>Alcaligenaceae</taxon>
        <taxon>Bordetella</taxon>
    </lineage>
</organism>
<name>A0A1W6YSR2_9BORD</name>
<dbReference type="InterPro" id="IPR027417">
    <property type="entry name" value="P-loop_NTPase"/>
</dbReference>
<dbReference type="GO" id="GO:0022857">
    <property type="term" value="F:transmembrane transporter activity"/>
    <property type="evidence" value="ECO:0007669"/>
    <property type="project" value="InterPro"/>
</dbReference>